<dbReference type="SUPFAM" id="SSF52047">
    <property type="entry name" value="RNI-like"/>
    <property type="match status" value="1"/>
</dbReference>
<protein>
    <recommendedName>
        <fullName evidence="3">F-box domain-containing protein</fullName>
    </recommendedName>
</protein>
<evidence type="ECO:0000313" key="1">
    <source>
        <dbReference type="EMBL" id="KAF2795080.1"/>
    </source>
</evidence>
<evidence type="ECO:0000313" key="2">
    <source>
        <dbReference type="Proteomes" id="UP000799757"/>
    </source>
</evidence>
<gene>
    <name evidence="1" type="ORF">K505DRAFT_382976</name>
</gene>
<evidence type="ECO:0008006" key="3">
    <source>
        <dbReference type="Google" id="ProtNLM"/>
    </source>
</evidence>
<proteinExistence type="predicted"/>
<name>A0A6A6XET0_9PLEO</name>
<dbReference type="AlphaFoldDB" id="A0A6A6XET0"/>
<reference evidence="1" key="1">
    <citation type="journal article" date="2020" name="Stud. Mycol.">
        <title>101 Dothideomycetes genomes: a test case for predicting lifestyles and emergence of pathogens.</title>
        <authorList>
            <person name="Haridas S."/>
            <person name="Albert R."/>
            <person name="Binder M."/>
            <person name="Bloem J."/>
            <person name="Labutti K."/>
            <person name="Salamov A."/>
            <person name="Andreopoulos B."/>
            <person name="Baker S."/>
            <person name="Barry K."/>
            <person name="Bills G."/>
            <person name="Bluhm B."/>
            <person name="Cannon C."/>
            <person name="Castanera R."/>
            <person name="Culley D."/>
            <person name="Daum C."/>
            <person name="Ezra D."/>
            <person name="Gonzalez J."/>
            <person name="Henrissat B."/>
            <person name="Kuo A."/>
            <person name="Liang C."/>
            <person name="Lipzen A."/>
            <person name="Lutzoni F."/>
            <person name="Magnuson J."/>
            <person name="Mondo S."/>
            <person name="Nolan M."/>
            <person name="Ohm R."/>
            <person name="Pangilinan J."/>
            <person name="Park H.-J."/>
            <person name="Ramirez L."/>
            <person name="Alfaro M."/>
            <person name="Sun H."/>
            <person name="Tritt A."/>
            <person name="Yoshinaga Y."/>
            <person name="Zwiers L.-H."/>
            <person name="Turgeon B."/>
            <person name="Goodwin S."/>
            <person name="Spatafora J."/>
            <person name="Crous P."/>
            <person name="Grigoriev I."/>
        </authorList>
    </citation>
    <scope>NUCLEOTIDE SEQUENCE</scope>
    <source>
        <strain evidence="1">CBS 109.77</strain>
    </source>
</reference>
<sequence length="400" mass="44499">MHHASDASLQTLPVELIRSIWDFSSVPELNEGPTLAQRKTYKKALTSLSLTLGKDGKLSPSVRSLKVTFPAIKSQSGGADYLAQVYLDLLAGIVARCHIVVTFRMGYTKTDAVFLEGESVGGDPVQNAICQCVSLKHLTYLSNSVRTLEDCDKEINLGLFGRLFEHQLLESLAISISMRLDKPLQPLRKSNALTTLRMINSFVSDVALCAIIGDAPYLKHLELHSNPHAVVAPTSPTSPTSPYEPYDASNHGTIPHRYKFGIKGKLGSFKGFLNLEHLELAPETLLGWYENATPLNDILPNSIRTLRFLPDFLSSGIGVFRSSFWEPHFHRAKGEVNLRVKVEEYVQSRSGGILESISHLRKPHQKKNLDSAHTYTSPGIFVYFGQEIQVKTSTELWDVW</sequence>
<keyword evidence="2" id="KW-1185">Reference proteome</keyword>
<accession>A0A6A6XET0</accession>
<organism evidence="1 2">
    <name type="scientific">Melanomma pulvis-pyrius CBS 109.77</name>
    <dbReference type="NCBI Taxonomy" id="1314802"/>
    <lineage>
        <taxon>Eukaryota</taxon>
        <taxon>Fungi</taxon>
        <taxon>Dikarya</taxon>
        <taxon>Ascomycota</taxon>
        <taxon>Pezizomycotina</taxon>
        <taxon>Dothideomycetes</taxon>
        <taxon>Pleosporomycetidae</taxon>
        <taxon>Pleosporales</taxon>
        <taxon>Melanommataceae</taxon>
        <taxon>Melanomma</taxon>
    </lineage>
</organism>
<dbReference type="EMBL" id="MU001870">
    <property type="protein sequence ID" value="KAF2795080.1"/>
    <property type="molecule type" value="Genomic_DNA"/>
</dbReference>
<dbReference type="Proteomes" id="UP000799757">
    <property type="component" value="Unassembled WGS sequence"/>
</dbReference>